<proteinExistence type="predicted"/>
<dbReference type="InParanoid" id="A0A1Y2BCJ5"/>
<dbReference type="OrthoDB" id="376826at2759"/>
<dbReference type="EMBL" id="MCFC01000010">
    <property type="protein sequence ID" value="ORY32260.1"/>
    <property type="molecule type" value="Genomic_DNA"/>
</dbReference>
<evidence type="ECO:0000313" key="1">
    <source>
        <dbReference type="EMBL" id="ORY32260.1"/>
    </source>
</evidence>
<keyword evidence="2" id="KW-1185">Reference proteome</keyword>
<gene>
    <name evidence="1" type="ORF">BCR39DRAFT_564285</name>
</gene>
<reference evidence="1 2" key="1">
    <citation type="submission" date="2016-07" db="EMBL/GenBank/DDBJ databases">
        <title>Pervasive Adenine N6-methylation of Active Genes in Fungi.</title>
        <authorList>
            <consortium name="DOE Joint Genome Institute"/>
            <person name="Mondo S.J."/>
            <person name="Dannebaum R.O."/>
            <person name="Kuo R.C."/>
            <person name="Labutti K."/>
            <person name="Haridas S."/>
            <person name="Kuo A."/>
            <person name="Salamov A."/>
            <person name="Ahrendt S.R."/>
            <person name="Lipzen A."/>
            <person name="Sullivan W."/>
            <person name="Andreopoulos W.B."/>
            <person name="Clum A."/>
            <person name="Lindquist E."/>
            <person name="Daum C."/>
            <person name="Ramamoorthy G.K."/>
            <person name="Gryganskyi A."/>
            <person name="Culley D."/>
            <person name="Magnuson J.K."/>
            <person name="James T.Y."/>
            <person name="O'Malley M.A."/>
            <person name="Stajich J.E."/>
            <person name="Spatafora J.W."/>
            <person name="Visel A."/>
            <person name="Grigoriev I.V."/>
        </authorList>
    </citation>
    <scope>NUCLEOTIDE SEQUENCE [LARGE SCALE GENOMIC DNA]</scope>
    <source>
        <strain evidence="1 2">68-887.2</strain>
    </source>
</reference>
<protein>
    <submittedName>
        <fullName evidence="1">Uncharacterized protein</fullName>
    </submittedName>
</protein>
<evidence type="ECO:0000313" key="2">
    <source>
        <dbReference type="Proteomes" id="UP000193986"/>
    </source>
</evidence>
<dbReference type="Proteomes" id="UP000193986">
    <property type="component" value="Unassembled WGS sequence"/>
</dbReference>
<dbReference type="AlphaFoldDB" id="A0A1Y2BCJ5"/>
<name>A0A1Y2BCJ5_9TREE</name>
<sequence length="244" mass="25935">MATETATAPNGDVPSFKIVSRLDGIPVVHDSVTYAHHLVNSYSLTASIYQTAVGVASKSYEIATPVLSRGKPVLESVDGLAVATFDRAEATFPYPFKTPTGELVGVKQAKGIYDAHAQPVLHDVLVKTSEINSALGARAHATLHSSQELSHALIEQLKQLSEQGKAIPSVLLQATGSLAGDVKEIVFSKEGTVQEKSNKLGAYVVDQVKPVIDEIYTYVLGAKKKAEEQTGKAVDQVNGQLNGQ</sequence>
<dbReference type="STRING" id="71784.A0A1Y2BCJ5"/>
<comment type="caution">
    <text evidence="1">The sequence shown here is derived from an EMBL/GenBank/DDBJ whole genome shotgun (WGS) entry which is preliminary data.</text>
</comment>
<accession>A0A1Y2BCJ5</accession>
<organism evidence="1 2">
    <name type="scientific">Naematelia encephala</name>
    <dbReference type="NCBI Taxonomy" id="71784"/>
    <lineage>
        <taxon>Eukaryota</taxon>
        <taxon>Fungi</taxon>
        <taxon>Dikarya</taxon>
        <taxon>Basidiomycota</taxon>
        <taxon>Agaricomycotina</taxon>
        <taxon>Tremellomycetes</taxon>
        <taxon>Tremellales</taxon>
        <taxon>Naemateliaceae</taxon>
        <taxon>Naematelia</taxon>
    </lineage>
</organism>